<dbReference type="EMBL" id="NTZF01000008">
    <property type="protein sequence ID" value="PES96398.1"/>
    <property type="molecule type" value="Genomic_DNA"/>
</dbReference>
<name>A0A2B2GCY1_BACCE</name>
<dbReference type="Proteomes" id="UP000220900">
    <property type="component" value="Unassembled WGS sequence"/>
</dbReference>
<evidence type="ECO:0000313" key="1">
    <source>
        <dbReference type="EMBL" id="PES96398.1"/>
    </source>
</evidence>
<comment type="caution">
    <text evidence="1">The sequence shown here is derived from an EMBL/GenBank/DDBJ whole genome shotgun (WGS) entry which is preliminary data.</text>
</comment>
<reference evidence="1 2" key="1">
    <citation type="submission" date="2017-09" db="EMBL/GenBank/DDBJ databases">
        <title>Large-scale bioinformatics analysis of Bacillus genomes uncovers conserved roles of natural products in bacterial physiology.</title>
        <authorList>
            <consortium name="Agbiome Team Llc"/>
            <person name="Bleich R.M."/>
            <person name="Grubbs K.J."/>
            <person name="Santa Maria K.C."/>
            <person name="Allen S.E."/>
            <person name="Farag S."/>
            <person name="Shank E.A."/>
            <person name="Bowers A."/>
        </authorList>
    </citation>
    <scope>NUCLEOTIDE SEQUENCE [LARGE SCALE GENOMIC DNA]</scope>
    <source>
        <strain evidence="1 2">AFS002368</strain>
    </source>
</reference>
<protein>
    <submittedName>
        <fullName evidence="1">Uncharacterized protein</fullName>
    </submittedName>
</protein>
<gene>
    <name evidence="1" type="ORF">CN491_10475</name>
</gene>
<proteinExistence type="predicted"/>
<dbReference type="AlphaFoldDB" id="A0A2B2GCY1"/>
<sequence length="97" mass="10649">MSDNNNESGVADVAEHTGTSVVLSEEGVHKLVYWSIDKAGNEEWAHIVSVSIDKTAPEVAVPLKEFPIWPSTRVAVTRGKVNILNSRVLASRTLFIY</sequence>
<accession>A0A2B2GCY1</accession>
<dbReference type="Gene3D" id="3.30.1920.20">
    <property type="match status" value="1"/>
</dbReference>
<evidence type="ECO:0000313" key="2">
    <source>
        <dbReference type="Proteomes" id="UP000220900"/>
    </source>
</evidence>
<organism evidence="1 2">
    <name type="scientific">Bacillus cereus</name>
    <dbReference type="NCBI Taxonomy" id="1396"/>
    <lineage>
        <taxon>Bacteria</taxon>
        <taxon>Bacillati</taxon>
        <taxon>Bacillota</taxon>
        <taxon>Bacilli</taxon>
        <taxon>Bacillales</taxon>
        <taxon>Bacillaceae</taxon>
        <taxon>Bacillus</taxon>
        <taxon>Bacillus cereus group</taxon>
    </lineage>
</organism>